<dbReference type="InterPro" id="IPR050238">
    <property type="entry name" value="DNA_Rep/Repair_Clamp_Loader"/>
</dbReference>
<comment type="caution">
    <text evidence="1">The sequence shown here is derived from an EMBL/GenBank/DDBJ whole genome shotgun (WGS) entry which is preliminary data.</text>
</comment>
<sequence length="384" mass="43804">MDFSEIIGQKHLQSHLLTTIEHGRIPHAQLFIGKAGTGVLPAAIAYAGAILCTNYEKDSTAYKKCSQQVSRLAHPDLHFVYPVNTNDKVKKHPVSDNFSEEWREFMKENPYGSLFQWLQKLGIEKKQGTIKVDEAADIMKKLSLKAYEGGHKVMIIWMAEKMNTQCANKILKLIEEPPEKTVLLLLCEDEQQIMGTIQSRCQKLNFPLLSEEDIATFLTNTKGLDQNIALKLAHRANGDVNRALQLSEEGGDDSDFERLFIQWVRTAFQAKGNKKAINDLLSWSEKIASLGRETQKKFLVYCIEVFRQALLKNYKADDLLFFEAEDPKFSLEKFAPFVHQNNIFDITQALEDATYHIERNGNAKIIFTDLSISLTRLIHKKELV</sequence>
<reference evidence="1 2" key="1">
    <citation type="journal article" date="2007" name="Int. J. Syst. Evol. Microbiol.">
        <title>Marixanthomonas ophiurae gen. nov., sp. nov., a marine bacterium of the family Flavobacteriaceae isolated from a deep-sea brittle star.</title>
        <authorList>
            <person name="Romanenko L.A."/>
            <person name="Uchino M."/>
            <person name="Frolova G.M."/>
            <person name="Mikhailov V.V."/>
        </authorList>
    </citation>
    <scope>NUCLEOTIDE SEQUENCE [LARGE SCALE GENOMIC DNA]</scope>
    <source>
        <strain evidence="1 2">KMM 3046</strain>
    </source>
</reference>
<gene>
    <name evidence="1" type="ORF">DZ858_03645</name>
</gene>
<proteinExistence type="predicted"/>
<keyword evidence="2" id="KW-1185">Reference proteome</keyword>
<protein>
    <submittedName>
        <fullName evidence="1">DNA polymerase III subunit delta</fullName>
    </submittedName>
</protein>
<evidence type="ECO:0000313" key="1">
    <source>
        <dbReference type="EMBL" id="RFN59179.1"/>
    </source>
</evidence>
<evidence type="ECO:0000313" key="2">
    <source>
        <dbReference type="Proteomes" id="UP000261082"/>
    </source>
</evidence>
<dbReference type="RefSeq" id="WP_117158179.1">
    <property type="nucleotide sequence ID" value="NZ_QVID01000001.1"/>
</dbReference>
<dbReference type="AlphaFoldDB" id="A0A3E1QAK7"/>
<dbReference type="GO" id="GO:0006261">
    <property type="term" value="P:DNA-templated DNA replication"/>
    <property type="evidence" value="ECO:0007669"/>
    <property type="project" value="TreeGrafter"/>
</dbReference>
<dbReference type="InterPro" id="IPR027417">
    <property type="entry name" value="P-loop_NTPase"/>
</dbReference>
<organism evidence="1 2">
    <name type="scientific">Marixanthomonas ophiurae</name>
    <dbReference type="NCBI Taxonomy" id="387659"/>
    <lineage>
        <taxon>Bacteria</taxon>
        <taxon>Pseudomonadati</taxon>
        <taxon>Bacteroidota</taxon>
        <taxon>Flavobacteriia</taxon>
        <taxon>Flavobacteriales</taxon>
        <taxon>Flavobacteriaceae</taxon>
        <taxon>Marixanthomonas</taxon>
    </lineage>
</organism>
<dbReference type="Proteomes" id="UP000261082">
    <property type="component" value="Unassembled WGS sequence"/>
</dbReference>
<dbReference type="Pfam" id="PF13177">
    <property type="entry name" value="DNA_pol3_delta2"/>
    <property type="match status" value="1"/>
</dbReference>
<name>A0A3E1QAK7_9FLAO</name>
<dbReference type="EMBL" id="QVID01000001">
    <property type="protein sequence ID" value="RFN59179.1"/>
    <property type="molecule type" value="Genomic_DNA"/>
</dbReference>
<accession>A0A3E1QAK7</accession>
<dbReference type="Gene3D" id="3.40.50.300">
    <property type="entry name" value="P-loop containing nucleotide triphosphate hydrolases"/>
    <property type="match status" value="1"/>
</dbReference>
<dbReference type="SUPFAM" id="SSF52540">
    <property type="entry name" value="P-loop containing nucleoside triphosphate hydrolases"/>
    <property type="match status" value="1"/>
</dbReference>
<dbReference type="PANTHER" id="PTHR11669:SF8">
    <property type="entry name" value="DNA POLYMERASE III SUBUNIT DELTA"/>
    <property type="match status" value="1"/>
</dbReference>
<dbReference type="PANTHER" id="PTHR11669">
    <property type="entry name" value="REPLICATION FACTOR C / DNA POLYMERASE III GAMMA-TAU SUBUNIT"/>
    <property type="match status" value="1"/>
</dbReference>
<dbReference type="OrthoDB" id="9811073at2"/>